<keyword evidence="5 7" id="KW-0963">Cytoplasm</keyword>
<evidence type="ECO:0000256" key="4">
    <source>
        <dbReference type="ARBA" id="ARBA00022481"/>
    </source>
</evidence>
<dbReference type="InterPro" id="IPR045853">
    <property type="entry name" value="Pep_chain_release_fac_I_sf"/>
</dbReference>
<evidence type="ECO:0000259" key="8">
    <source>
        <dbReference type="PROSITE" id="PS00745"/>
    </source>
</evidence>
<dbReference type="PANTHER" id="PTHR43116">
    <property type="entry name" value="PEPTIDE CHAIN RELEASE FACTOR 2"/>
    <property type="match status" value="1"/>
</dbReference>
<dbReference type="InterPro" id="IPR004374">
    <property type="entry name" value="PrfB"/>
</dbReference>
<dbReference type="PROSITE" id="PS00745">
    <property type="entry name" value="RF_PROK_I"/>
    <property type="match status" value="1"/>
</dbReference>
<dbReference type="SMART" id="SM00937">
    <property type="entry name" value="PCRF"/>
    <property type="match status" value="1"/>
</dbReference>
<dbReference type="InterPro" id="IPR005139">
    <property type="entry name" value="PCRF"/>
</dbReference>
<comment type="function">
    <text evidence="1 7">Peptide chain release factor 2 directs the termination of translation in response to the peptide chain termination codons UGA and UAA.</text>
</comment>
<organism evidence="9 10">
    <name type="scientific">Candidatus Olsenella excrementavium</name>
    <dbReference type="NCBI Taxonomy" id="2838709"/>
    <lineage>
        <taxon>Bacteria</taxon>
        <taxon>Bacillati</taxon>
        <taxon>Actinomycetota</taxon>
        <taxon>Coriobacteriia</taxon>
        <taxon>Coriobacteriales</taxon>
        <taxon>Atopobiaceae</taxon>
        <taxon>Olsenella</taxon>
    </lineage>
</organism>
<feature type="modified residue" description="N5-methylglutamine" evidence="7">
    <location>
        <position position="250"/>
    </location>
</feature>
<comment type="caution">
    <text evidence="9">The sequence shown here is derived from an EMBL/GenBank/DDBJ whole genome shotgun (WGS) entry which is preliminary data.</text>
</comment>
<dbReference type="SUPFAM" id="SSF75620">
    <property type="entry name" value="Release factor"/>
    <property type="match status" value="1"/>
</dbReference>
<dbReference type="EMBL" id="DXCP01000049">
    <property type="protein sequence ID" value="HIY80153.1"/>
    <property type="molecule type" value="Genomic_DNA"/>
</dbReference>
<feature type="domain" description="Prokaryotic-type class I peptide chain release factors" evidence="8">
    <location>
        <begin position="243"/>
        <end position="259"/>
    </location>
</feature>
<dbReference type="Pfam" id="PF00472">
    <property type="entry name" value="RF-1"/>
    <property type="match status" value="1"/>
</dbReference>
<evidence type="ECO:0000256" key="6">
    <source>
        <dbReference type="ARBA" id="ARBA00022917"/>
    </source>
</evidence>
<evidence type="ECO:0000256" key="5">
    <source>
        <dbReference type="ARBA" id="ARBA00022490"/>
    </source>
</evidence>
<dbReference type="Gene3D" id="1.20.58.410">
    <property type="entry name" value="Release factor"/>
    <property type="match status" value="1"/>
</dbReference>
<evidence type="ECO:0000313" key="10">
    <source>
        <dbReference type="Proteomes" id="UP000824133"/>
    </source>
</evidence>
<dbReference type="PANTHER" id="PTHR43116:SF3">
    <property type="entry name" value="CLASS I PEPTIDE CHAIN RELEASE FACTOR"/>
    <property type="match status" value="1"/>
</dbReference>
<dbReference type="Pfam" id="PF03462">
    <property type="entry name" value="PCRF"/>
    <property type="match status" value="1"/>
</dbReference>
<dbReference type="Proteomes" id="UP000824133">
    <property type="component" value="Unassembled WGS sequence"/>
</dbReference>
<dbReference type="FunFam" id="3.30.160.20:FF:000010">
    <property type="entry name" value="Peptide chain release factor 2"/>
    <property type="match status" value="1"/>
</dbReference>
<comment type="similarity">
    <text evidence="2 7">Belongs to the prokaryotic/mitochondrial release factor family.</text>
</comment>
<keyword evidence="6 7" id="KW-0648">Protein biosynthesis</keyword>
<evidence type="ECO:0000256" key="3">
    <source>
        <dbReference type="ARBA" id="ARBA00019192"/>
    </source>
</evidence>
<dbReference type="GO" id="GO:0016149">
    <property type="term" value="F:translation release factor activity, codon specific"/>
    <property type="evidence" value="ECO:0007669"/>
    <property type="project" value="UniProtKB-UniRule"/>
</dbReference>
<dbReference type="Gene3D" id="3.30.70.1660">
    <property type="match status" value="1"/>
</dbReference>
<comment type="PTM">
    <text evidence="7">Methylated by PrmC. Methylation increases the termination efficiency of RF2.</text>
</comment>
<proteinExistence type="inferred from homology"/>
<keyword evidence="4 7" id="KW-0488">Methylation</keyword>
<dbReference type="AlphaFoldDB" id="A0A9D1ZF25"/>
<dbReference type="NCBIfam" id="TIGR00020">
    <property type="entry name" value="prfB"/>
    <property type="match status" value="1"/>
</dbReference>
<dbReference type="GO" id="GO:0005737">
    <property type="term" value="C:cytoplasm"/>
    <property type="evidence" value="ECO:0007669"/>
    <property type="project" value="UniProtKB-SubCell"/>
</dbReference>
<reference evidence="9" key="1">
    <citation type="journal article" date="2021" name="PeerJ">
        <title>Extensive microbial diversity within the chicken gut microbiome revealed by metagenomics and culture.</title>
        <authorList>
            <person name="Gilroy R."/>
            <person name="Ravi A."/>
            <person name="Getino M."/>
            <person name="Pursley I."/>
            <person name="Horton D.L."/>
            <person name="Alikhan N.F."/>
            <person name="Baker D."/>
            <person name="Gharbi K."/>
            <person name="Hall N."/>
            <person name="Watson M."/>
            <person name="Adriaenssens E.M."/>
            <person name="Foster-Nyarko E."/>
            <person name="Jarju S."/>
            <person name="Secka A."/>
            <person name="Antonio M."/>
            <person name="Oren A."/>
            <person name="Chaudhuri R.R."/>
            <person name="La Ragione R."/>
            <person name="Hildebrand F."/>
            <person name="Pallen M.J."/>
        </authorList>
    </citation>
    <scope>NUCLEOTIDE SEQUENCE</scope>
    <source>
        <strain evidence="9">ChiHjej10B9-743</strain>
    </source>
</reference>
<name>A0A9D1ZF25_9ACTN</name>
<gene>
    <name evidence="7 9" type="primary">prfB</name>
    <name evidence="9" type="ORF">IAA42_06945</name>
</gene>
<evidence type="ECO:0000256" key="1">
    <source>
        <dbReference type="ARBA" id="ARBA00002613"/>
    </source>
</evidence>
<accession>A0A9D1ZF25</accession>
<evidence type="ECO:0000256" key="7">
    <source>
        <dbReference type="HAMAP-Rule" id="MF_00094"/>
    </source>
</evidence>
<dbReference type="InterPro" id="IPR000352">
    <property type="entry name" value="Pep_chain_release_fac_I"/>
</dbReference>
<comment type="subcellular location">
    <subcellularLocation>
        <location evidence="7">Cytoplasm</location>
    </subcellularLocation>
</comment>
<reference evidence="9" key="2">
    <citation type="submission" date="2021-04" db="EMBL/GenBank/DDBJ databases">
        <authorList>
            <person name="Gilroy R."/>
        </authorList>
    </citation>
    <scope>NUCLEOTIDE SEQUENCE</scope>
    <source>
        <strain evidence="9">ChiHjej10B9-743</strain>
    </source>
</reference>
<protein>
    <recommendedName>
        <fullName evidence="3 7">Peptide chain release factor 2</fullName>
        <shortName evidence="7">RF-2</shortName>
    </recommendedName>
</protein>
<dbReference type="Gene3D" id="3.30.160.20">
    <property type="match status" value="1"/>
</dbReference>
<evidence type="ECO:0000256" key="2">
    <source>
        <dbReference type="ARBA" id="ARBA00010835"/>
    </source>
</evidence>
<sequence>MAETVRPDLEALSSRLSEVEGYLHIDERRGEVADLEARSAAPGFWDNADSARDLMARLAAVRGDVERIDAAHGKLEDARAALELADETGDEDLLAEASGIAGALEEDLSELELSSWFTDELDHGDAIVTVTPGQGGLEAQDWCEMLFRMYQRYCERRGWGVTVNDAEPGEAIGLNRATFTVSGHNAYGMLRAEQGVHRLVRISPTDAKKRRQTTFAGVEVLPVLPDDIEVEIDQNDLRVDVYHASGHGGQGVNTTDSAVRITHLPTGIVVTCQNERSQLQNKAFAMSVLKSRLYEMELARRAEELDELRGPKHDIGFGNQIRSYVLYPYQLVKDLRTGVETSNVDAVLQDGDLDRFVVGYHRWVVGGGETA</sequence>
<dbReference type="HAMAP" id="MF_00094">
    <property type="entry name" value="Rel_fac_2"/>
    <property type="match status" value="1"/>
</dbReference>
<evidence type="ECO:0000313" key="9">
    <source>
        <dbReference type="EMBL" id="HIY80153.1"/>
    </source>
</evidence>